<keyword evidence="2" id="KW-1185">Reference proteome</keyword>
<dbReference type="EMBL" id="DF836672">
    <property type="protein sequence ID" value="GAN10661.1"/>
    <property type="molecule type" value="Genomic_DNA"/>
</dbReference>
<dbReference type="PANTHER" id="PTHR14614">
    <property type="entry name" value="HEPATOCELLULAR CARCINOMA-ASSOCIATED ANTIGEN"/>
    <property type="match status" value="1"/>
</dbReference>
<name>A0A0C9MII8_9FUNG</name>
<gene>
    <name evidence="1" type="ORF">MAM1_0383d10206</name>
</gene>
<dbReference type="Pfam" id="PF10294">
    <property type="entry name" value="Methyltransf_16"/>
    <property type="match status" value="1"/>
</dbReference>
<evidence type="ECO:0000313" key="1">
    <source>
        <dbReference type="EMBL" id="GAN10661.1"/>
    </source>
</evidence>
<organism evidence="1">
    <name type="scientific">Mucor ambiguus</name>
    <dbReference type="NCBI Taxonomy" id="91626"/>
    <lineage>
        <taxon>Eukaryota</taxon>
        <taxon>Fungi</taxon>
        <taxon>Fungi incertae sedis</taxon>
        <taxon>Mucoromycota</taxon>
        <taxon>Mucoromycotina</taxon>
        <taxon>Mucoromycetes</taxon>
        <taxon>Mucorales</taxon>
        <taxon>Mucorineae</taxon>
        <taxon>Mucoraceae</taxon>
        <taxon>Mucor</taxon>
    </lineage>
</organism>
<dbReference type="Proteomes" id="UP000053815">
    <property type="component" value="Unassembled WGS sequence"/>
</dbReference>
<accession>A0A0C9MII8</accession>
<dbReference type="OrthoDB" id="194386at2759"/>
<dbReference type="GO" id="GO:0032991">
    <property type="term" value="C:protein-containing complex"/>
    <property type="evidence" value="ECO:0007669"/>
    <property type="project" value="TreeGrafter"/>
</dbReference>
<dbReference type="InterPro" id="IPR019410">
    <property type="entry name" value="Methyltransf_16"/>
</dbReference>
<protein>
    <submittedName>
        <fullName evidence="1">Uncharacterized protein</fullName>
    </submittedName>
</protein>
<dbReference type="STRING" id="91626.A0A0C9MII8"/>
<proteinExistence type="predicted"/>
<dbReference type="AlphaFoldDB" id="A0A0C9MII8"/>
<sequence length="342" mass="39644">MARDKRIIDEEPPIATIEGWEDGHPFKRGIHKLDRWALQSADTLTIHIGPHDIVLVQDPHSNYLGGYVWLTSIVFCSYLERLSSKRDRHGWISLDRRKRWVELGSGVGLIGIMLHKLGIEDVVITDIEELVETMEKNVEANQLHVKSINGRRKNDYDNDVIVVDPLLWNNVEEMDSIKAGGDIDYIVACDCIYSEASAMDLVDTMDYLSDEKTTIICISEVRNQAAQDKFMLEAEARFQVELLPAIQWQKKVAQKIEKIIWLEQYKNHESRQQEIINYQRHLMFREERQPALGEKVYQPLTKRHYVENRPDILHAAKIKKFNLDIKPELVPGERCLPGLPSR</sequence>
<dbReference type="CDD" id="cd02440">
    <property type="entry name" value="AdoMet_MTases"/>
    <property type="match status" value="1"/>
</dbReference>
<dbReference type="InterPro" id="IPR029063">
    <property type="entry name" value="SAM-dependent_MTases_sf"/>
</dbReference>
<dbReference type="Gene3D" id="3.40.50.150">
    <property type="entry name" value="Vaccinia Virus protein VP39"/>
    <property type="match status" value="1"/>
</dbReference>
<dbReference type="GO" id="GO:0005829">
    <property type="term" value="C:cytosol"/>
    <property type="evidence" value="ECO:0007669"/>
    <property type="project" value="TreeGrafter"/>
</dbReference>
<reference evidence="1" key="1">
    <citation type="submission" date="2014-09" db="EMBL/GenBank/DDBJ databases">
        <title>Draft genome sequence of an oleaginous Mucoromycotina fungus Mucor ambiguus NBRC6742.</title>
        <authorList>
            <person name="Takeda I."/>
            <person name="Yamane N."/>
            <person name="Morita T."/>
            <person name="Tamano K."/>
            <person name="Machida M."/>
            <person name="Baker S."/>
            <person name="Koike H."/>
        </authorList>
    </citation>
    <scope>NUCLEOTIDE SEQUENCE</scope>
    <source>
        <strain evidence="1">NBRC 6742</strain>
    </source>
</reference>
<dbReference type="PANTHER" id="PTHR14614:SF109">
    <property type="entry name" value="RIBOSOMAL LYSINE N-METHYLTRANSFERASE 5"/>
    <property type="match status" value="1"/>
</dbReference>
<dbReference type="SUPFAM" id="SSF53335">
    <property type="entry name" value="S-adenosyl-L-methionine-dependent methyltransferases"/>
    <property type="match status" value="1"/>
</dbReference>
<evidence type="ECO:0000313" key="2">
    <source>
        <dbReference type="Proteomes" id="UP000053815"/>
    </source>
</evidence>